<evidence type="ECO:0000313" key="1">
    <source>
        <dbReference type="EMBL" id="KAJ9075548.1"/>
    </source>
</evidence>
<protein>
    <submittedName>
        <fullName evidence="1">Uncharacterized protein</fullName>
    </submittedName>
</protein>
<keyword evidence="2" id="KW-1185">Reference proteome</keyword>
<accession>A0ACC2TLK0</accession>
<proteinExistence type="predicted"/>
<reference evidence="1" key="1">
    <citation type="submission" date="2022-04" db="EMBL/GenBank/DDBJ databases">
        <title>Genome of the entomopathogenic fungus Entomophthora muscae.</title>
        <authorList>
            <person name="Elya C."/>
            <person name="Lovett B.R."/>
            <person name="Lee E."/>
            <person name="Macias A.M."/>
            <person name="Hajek A.E."/>
            <person name="De Bivort B.L."/>
            <person name="Kasson M.T."/>
            <person name="De Fine Licht H.H."/>
            <person name="Stajich J.E."/>
        </authorList>
    </citation>
    <scope>NUCLEOTIDE SEQUENCE</scope>
    <source>
        <strain evidence="1">Berkeley</strain>
    </source>
</reference>
<sequence length="100" mass="10883">MQLLRYFLLGLAAAFPTARRTASTMERAGKRSDPINSIMGGELGTEEYATEGFINHNIDGPGILPSPNTFKRSVFAAPFTLMAHFGKLIVGLFYSPSNKS</sequence>
<comment type="caution">
    <text evidence="1">The sequence shown here is derived from an EMBL/GenBank/DDBJ whole genome shotgun (WGS) entry which is preliminary data.</text>
</comment>
<dbReference type="EMBL" id="QTSX02002431">
    <property type="protein sequence ID" value="KAJ9075548.1"/>
    <property type="molecule type" value="Genomic_DNA"/>
</dbReference>
<organism evidence="1 2">
    <name type="scientific">Entomophthora muscae</name>
    <dbReference type="NCBI Taxonomy" id="34485"/>
    <lineage>
        <taxon>Eukaryota</taxon>
        <taxon>Fungi</taxon>
        <taxon>Fungi incertae sedis</taxon>
        <taxon>Zoopagomycota</taxon>
        <taxon>Entomophthoromycotina</taxon>
        <taxon>Entomophthoromycetes</taxon>
        <taxon>Entomophthorales</taxon>
        <taxon>Entomophthoraceae</taxon>
        <taxon>Entomophthora</taxon>
    </lineage>
</organism>
<dbReference type="Proteomes" id="UP001165960">
    <property type="component" value="Unassembled WGS sequence"/>
</dbReference>
<name>A0ACC2TLK0_9FUNG</name>
<evidence type="ECO:0000313" key="2">
    <source>
        <dbReference type="Proteomes" id="UP001165960"/>
    </source>
</evidence>
<gene>
    <name evidence="1" type="ORF">DSO57_1035034</name>
</gene>